<reference evidence="3 4" key="1">
    <citation type="submission" date="2016-08" db="EMBL/GenBank/DDBJ databases">
        <title>A Parts List for Fungal Cellulosomes Revealed by Comparative Genomics.</title>
        <authorList>
            <consortium name="DOE Joint Genome Institute"/>
            <person name="Haitjema C.H."/>
            <person name="Gilmore S.P."/>
            <person name="Henske J.K."/>
            <person name="Solomon K.V."/>
            <person name="De Groot R."/>
            <person name="Kuo A."/>
            <person name="Mondo S.J."/>
            <person name="Salamov A.A."/>
            <person name="Labutti K."/>
            <person name="Zhao Z."/>
            <person name="Chiniquy J."/>
            <person name="Barry K."/>
            <person name="Brewer H.M."/>
            <person name="Purvine S.O."/>
            <person name="Wright A.T."/>
            <person name="Boxma B."/>
            <person name="Van Alen T."/>
            <person name="Hackstein J.H."/>
            <person name="Baker S.E."/>
            <person name="Grigoriev I.V."/>
            <person name="O'Malley M.A."/>
        </authorList>
    </citation>
    <scope>NUCLEOTIDE SEQUENCE [LARGE SCALE GENOMIC DNA]</scope>
    <source>
        <strain evidence="3 4">S4</strain>
    </source>
</reference>
<dbReference type="EMBL" id="MCFG01000019">
    <property type="protein sequence ID" value="ORX86624.1"/>
    <property type="molecule type" value="Genomic_DNA"/>
</dbReference>
<evidence type="ECO:0000313" key="2">
    <source>
        <dbReference type="EMBL" id="ORX75660.1"/>
    </source>
</evidence>
<proteinExistence type="predicted"/>
<feature type="compositionally biased region" description="Basic residues" evidence="1">
    <location>
        <begin position="1367"/>
        <end position="1389"/>
    </location>
</feature>
<comment type="caution">
    <text evidence="3">The sequence shown here is derived from an EMBL/GenBank/DDBJ whole genome shotgun (WGS) entry which is preliminary data.</text>
</comment>
<keyword evidence="4" id="KW-1185">Reference proteome</keyword>
<dbReference type="EMBL" id="MCFG01000344">
    <property type="protein sequence ID" value="ORX75660.1"/>
    <property type="molecule type" value="Genomic_DNA"/>
</dbReference>
<dbReference type="Proteomes" id="UP000193944">
    <property type="component" value="Unassembled WGS sequence"/>
</dbReference>
<gene>
    <name evidence="3" type="ORF">BCR32DRAFT_324905</name>
    <name evidence="2" type="ORF">BCR32DRAFT_329710</name>
</gene>
<feature type="region of interest" description="Disordered" evidence="1">
    <location>
        <begin position="1357"/>
        <end position="1389"/>
    </location>
</feature>
<accession>A0A1Y1XMN8</accession>
<sequence>MNWKYFILIFTYIIITYCEYVDFASEELAALILAAANPDGSIATEIIPENNPKNETRPITIDVSSLGRGGELMNIQQIIPSLRNLEGDKLNKKFKELYDLANRVYNRFIDPAADQVENINGYDVLRYIIFNEDEKTGAFDSIGLCNNDVKTRIMFVPNDSAITMMKHFIADADYDDFFDIDINNFDKLNKKIKSSWKSDYFTLPSEELSKVLTIKCIQTYACKFNFMFEDKSEEEINNQINSISFNIIETTDKNNNKYYSLLINKDIEYQIIYAFTIKYDGNKYSTDERFPARLVDYNEIGKTVEQYHMNHNEKSNEIERDGINLIAACGIDFVVGKDNDKQYLLPEDYISKDGNEIKMDSVKDILITANFANNKDFKTFNKNGKNLICDRYDISYATTKMETKRFIEKRLNYRETDSLSDNQLMDLNALFQIMALKDLFIDPMEHLVNGMLHYTNTPEYLSQISDFEESRYLAAYTQTKLNKRLGSKSKGLKNFAAPVTSYDLKGATLKADEILKNNGNVFSKRNLPSFELVKRDSESEQKKLIKQWMDIVDTYEDIIKSADMNFMEDSKTFLASFYEVLLEFNNRQIYDIVDEIQSKKDNNNDDDDNMFINEEDPFKVVKSNMQDILLLENYFQKCLRLHLEKYGMETLLDENGRYLFRNLPDISVEASKNINILNNLYETTLEDIFDLIDDVLLSEDIDNTLRYGNTVEDISKNKRSEQSEYLEIDGDYIVDEINIIEHKDLPIKDRLRNLLIDINSIITSIEIHNNDENEPINGSDTFNIINGALINKYKEAYPDDKEIQGMIDNEVTNENEKENSSKGKLKLKRILNNIEDNDLNEYIINNVDSKYYLKRIFSRMRLEITANAKKNTDPDDKYGLGYIDKETITKIQKLCDKIYVKLDKYLIKSEPEDNEEEGEHLLELISNYNDLVGYIYSLSIINYNLYFIDFVDSTDITERMNYIFVRNLIDAINKTIKSNPELFKNGVSDFYEVVRKVGNGEIYQYGNKVLYEPTADDFKRILVDDENIEYASDGLKIIISKIKPEQYVDFEKAIALKKSIIKCQPPTFRVQDEIEDYEYLYGEILKYTNSKIVCTKLVESADTTLYRSFYNFMRVVGEVDDHVDLNNIDNDEKTGEIDFSTIYKDDNGNPIENKCSTLFHFIERTYTDVMESMVQGAVENGYVEEDEDGNYTYLGRKEDSNLQKRYLNKLYKNFNKTKSTVNLKKRNDLYKRISDAEFDSRVRQAVNMGRSIDYAHRMATKQSTTNLKSVAYSDRSSNGNEVLSTEIIKSSGSLYSTKISVRSEIRTGVLTSVIKESNTFVKEGEVMGRVDRVKYRNTDLDGTKDYVVSENVVSDSKITTQRGGGRNGKKVKKMGKLKKTMGRSRNNRH</sequence>
<evidence type="ECO:0000313" key="3">
    <source>
        <dbReference type="EMBL" id="ORX86624.1"/>
    </source>
</evidence>
<evidence type="ECO:0000313" key="4">
    <source>
        <dbReference type="Proteomes" id="UP000193944"/>
    </source>
</evidence>
<evidence type="ECO:0000256" key="1">
    <source>
        <dbReference type="SAM" id="MobiDB-lite"/>
    </source>
</evidence>
<protein>
    <submittedName>
        <fullName evidence="3">Uncharacterized protein</fullName>
    </submittedName>
</protein>
<dbReference type="STRING" id="1754192.A0A1Y1XMN8"/>
<name>A0A1Y1XMN8_9FUNG</name>
<reference evidence="3 4" key="2">
    <citation type="submission" date="2016-08" db="EMBL/GenBank/DDBJ databases">
        <title>Pervasive Adenine N6-methylation of Active Genes in Fungi.</title>
        <authorList>
            <consortium name="DOE Joint Genome Institute"/>
            <person name="Mondo S.J."/>
            <person name="Dannebaum R.O."/>
            <person name="Kuo R.C."/>
            <person name="Labutti K."/>
            <person name="Haridas S."/>
            <person name="Kuo A."/>
            <person name="Salamov A."/>
            <person name="Ahrendt S.R."/>
            <person name="Lipzen A."/>
            <person name="Sullivan W."/>
            <person name="Andreopoulos W.B."/>
            <person name="Clum A."/>
            <person name="Lindquist E."/>
            <person name="Daum C."/>
            <person name="Ramamoorthy G.K."/>
            <person name="Gryganskyi A."/>
            <person name="Culley D."/>
            <person name="Magnuson J.K."/>
            <person name="James T.Y."/>
            <person name="O'Malley M.A."/>
            <person name="Stajich J.E."/>
            <person name="Spatafora J.W."/>
            <person name="Visel A."/>
            <person name="Grigoriev I.V."/>
        </authorList>
    </citation>
    <scope>NUCLEOTIDE SEQUENCE [LARGE SCALE GENOMIC DNA]</scope>
    <source>
        <strain evidence="3 4">S4</strain>
    </source>
</reference>
<organism evidence="3 4">
    <name type="scientific">Anaeromyces robustus</name>
    <dbReference type="NCBI Taxonomy" id="1754192"/>
    <lineage>
        <taxon>Eukaryota</taxon>
        <taxon>Fungi</taxon>
        <taxon>Fungi incertae sedis</taxon>
        <taxon>Chytridiomycota</taxon>
        <taxon>Chytridiomycota incertae sedis</taxon>
        <taxon>Neocallimastigomycetes</taxon>
        <taxon>Neocallimastigales</taxon>
        <taxon>Neocallimastigaceae</taxon>
        <taxon>Anaeromyces</taxon>
    </lineage>
</organism>